<dbReference type="PANTHER" id="PTHR43065:SF42">
    <property type="entry name" value="TWO-COMPONENT SENSOR PPRA"/>
    <property type="match status" value="1"/>
</dbReference>
<accession>A0A8J6J1E5</accession>
<keyword evidence="6" id="KW-0418">Kinase</keyword>
<dbReference type="CDD" id="cd00082">
    <property type="entry name" value="HisKA"/>
    <property type="match status" value="1"/>
</dbReference>
<comment type="catalytic activity">
    <reaction evidence="1">
        <text>ATP + protein L-histidine = ADP + protein N-phospho-L-histidine.</text>
        <dbReference type="EC" id="2.7.13.3"/>
    </reaction>
</comment>
<dbReference type="InterPro" id="IPR036890">
    <property type="entry name" value="HATPase_C_sf"/>
</dbReference>
<dbReference type="Pfam" id="PF01590">
    <property type="entry name" value="GAF"/>
    <property type="match status" value="1"/>
</dbReference>
<dbReference type="GO" id="GO:0000155">
    <property type="term" value="F:phosphorelay sensor kinase activity"/>
    <property type="evidence" value="ECO:0007669"/>
    <property type="project" value="InterPro"/>
</dbReference>
<dbReference type="InterPro" id="IPR003661">
    <property type="entry name" value="HisK_dim/P_dom"/>
</dbReference>
<keyword evidence="6" id="KW-0808">Transferase</keyword>
<dbReference type="InterPro" id="IPR005467">
    <property type="entry name" value="His_kinase_dom"/>
</dbReference>
<evidence type="ECO:0000313" key="7">
    <source>
        <dbReference type="Proteomes" id="UP000601768"/>
    </source>
</evidence>
<keyword evidence="3" id="KW-0597">Phosphoprotein</keyword>
<dbReference type="RefSeq" id="WP_186508450.1">
    <property type="nucleotide sequence ID" value="NZ_JACNEP010000026.1"/>
</dbReference>
<dbReference type="Gene3D" id="1.10.287.130">
    <property type="match status" value="1"/>
</dbReference>
<feature type="domain" description="Histidine kinase" evidence="5">
    <location>
        <begin position="223"/>
        <end position="454"/>
    </location>
</feature>
<dbReference type="EC" id="2.7.13.3" evidence="2"/>
<dbReference type="Gene3D" id="3.30.565.10">
    <property type="entry name" value="Histidine kinase-like ATPase, C-terminal domain"/>
    <property type="match status" value="1"/>
</dbReference>
<reference evidence="6" key="1">
    <citation type="journal article" date="2018" name="Int. J. Syst. Evol. Microbiol.">
        <title>Neptunicella marina gen. nov., sp. nov., isolated from surface seawater.</title>
        <authorList>
            <person name="Liu X."/>
            <person name="Lai Q."/>
            <person name="Du Y."/>
            <person name="Zhang X."/>
            <person name="Liu Z."/>
            <person name="Sun F."/>
            <person name="Shao Z."/>
        </authorList>
    </citation>
    <scope>NUCLEOTIDE SEQUENCE</scope>
    <source>
        <strain evidence="6">S27-2</strain>
    </source>
</reference>
<dbReference type="InterPro" id="IPR004358">
    <property type="entry name" value="Sig_transdc_His_kin-like_C"/>
</dbReference>
<evidence type="ECO:0000313" key="6">
    <source>
        <dbReference type="EMBL" id="MBC3767808.1"/>
    </source>
</evidence>
<proteinExistence type="predicted"/>
<dbReference type="InterPro" id="IPR003018">
    <property type="entry name" value="GAF"/>
</dbReference>
<dbReference type="CDD" id="cd00075">
    <property type="entry name" value="HATPase"/>
    <property type="match status" value="1"/>
</dbReference>
<reference evidence="6" key="2">
    <citation type="submission" date="2020-08" db="EMBL/GenBank/DDBJ databases">
        <authorList>
            <person name="Lai Q."/>
        </authorList>
    </citation>
    <scope>NUCLEOTIDE SEQUENCE</scope>
    <source>
        <strain evidence="6">S27-2</strain>
    </source>
</reference>
<dbReference type="PROSITE" id="PS50109">
    <property type="entry name" value="HIS_KIN"/>
    <property type="match status" value="1"/>
</dbReference>
<dbReference type="AlphaFoldDB" id="A0A8J6J1E5"/>
<name>A0A8J6J1E5_9ALTE</name>
<dbReference type="PANTHER" id="PTHR43065">
    <property type="entry name" value="SENSOR HISTIDINE KINASE"/>
    <property type="match status" value="1"/>
</dbReference>
<evidence type="ECO:0000256" key="4">
    <source>
        <dbReference type="SAM" id="Coils"/>
    </source>
</evidence>
<organism evidence="6 7">
    <name type="scientific">Neptunicella marina</name>
    <dbReference type="NCBI Taxonomy" id="2125989"/>
    <lineage>
        <taxon>Bacteria</taxon>
        <taxon>Pseudomonadati</taxon>
        <taxon>Pseudomonadota</taxon>
        <taxon>Gammaproteobacteria</taxon>
        <taxon>Alteromonadales</taxon>
        <taxon>Alteromonadaceae</taxon>
        <taxon>Neptunicella</taxon>
    </lineage>
</organism>
<dbReference type="InterPro" id="IPR003594">
    <property type="entry name" value="HATPase_dom"/>
</dbReference>
<sequence>MRQHLEDILLEVSCSSLIDAGDMHAVANLIISSILKGLRVKRAGIWLLDDDHQHIRCHMLVDEVYHHQANDLVLSKKDFPAYFSALELNRSIVANKAKTNSATSEFAEGYLASLNILSMLDCPIRHRGEMIGILCVESIGEQRDWQEDEQHFGASIAELYGRAISANQRNMYEEQLKRSNQQLERDVDKRTQRLQDSLDELKSMQDSLIESEKLAALGRLVAGISHEVNTPIGVAVTGNSHCQHIRQNLADDFEQNRLSKSKMQKYLDELDESINLVEANLNRAASLIHNFKQTAVDQNVIELTDLDLSAYISVVLSSLNPILKPYKVQLHYQPGDVVNMHSYPGAFAQILTNLVNNACTHAFEKGENNQINIGLATKGKDVILTFKDNGKGMDEETQKHLFEPFYTTNREGGGSGLGMSIIFNLVRNRLQGTIEVNSEIGQGTEVILTLPRDVKPDKV</sequence>
<dbReference type="Pfam" id="PF02518">
    <property type="entry name" value="HATPase_c"/>
    <property type="match status" value="1"/>
</dbReference>
<dbReference type="SUPFAM" id="SSF55781">
    <property type="entry name" value="GAF domain-like"/>
    <property type="match status" value="1"/>
</dbReference>
<gene>
    <name evidence="6" type="ORF">H8B19_18165</name>
</gene>
<keyword evidence="7" id="KW-1185">Reference proteome</keyword>
<keyword evidence="4" id="KW-0175">Coiled coil</keyword>
<feature type="coiled-coil region" evidence="4">
    <location>
        <begin position="169"/>
        <end position="200"/>
    </location>
</feature>
<protein>
    <recommendedName>
        <fullName evidence="2">histidine kinase</fullName>
        <ecNumber evidence="2">2.7.13.3</ecNumber>
    </recommendedName>
</protein>
<dbReference type="EMBL" id="JACNEP010000026">
    <property type="protein sequence ID" value="MBC3767808.1"/>
    <property type="molecule type" value="Genomic_DNA"/>
</dbReference>
<evidence type="ECO:0000256" key="1">
    <source>
        <dbReference type="ARBA" id="ARBA00000085"/>
    </source>
</evidence>
<dbReference type="Proteomes" id="UP000601768">
    <property type="component" value="Unassembled WGS sequence"/>
</dbReference>
<evidence type="ECO:0000259" key="5">
    <source>
        <dbReference type="PROSITE" id="PS50109"/>
    </source>
</evidence>
<dbReference type="SMART" id="SM00065">
    <property type="entry name" value="GAF"/>
    <property type="match status" value="1"/>
</dbReference>
<dbReference type="PRINTS" id="PR00344">
    <property type="entry name" value="BCTRLSENSOR"/>
</dbReference>
<dbReference type="SUPFAM" id="SSF55874">
    <property type="entry name" value="ATPase domain of HSP90 chaperone/DNA topoisomerase II/histidine kinase"/>
    <property type="match status" value="1"/>
</dbReference>
<evidence type="ECO:0000256" key="3">
    <source>
        <dbReference type="ARBA" id="ARBA00022553"/>
    </source>
</evidence>
<dbReference type="Gene3D" id="3.30.450.40">
    <property type="match status" value="1"/>
</dbReference>
<comment type="caution">
    <text evidence="6">The sequence shown here is derived from an EMBL/GenBank/DDBJ whole genome shotgun (WGS) entry which is preliminary data.</text>
</comment>
<dbReference type="SMART" id="SM00387">
    <property type="entry name" value="HATPase_c"/>
    <property type="match status" value="1"/>
</dbReference>
<evidence type="ECO:0000256" key="2">
    <source>
        <dbReference type="ARBA" id="ARBA00012438"/>
    </source>
</evidence>
<dbReference type="InterPro" id="IPR029016">
    <property type="entry name" value="GAF-like_dom_sf"/>
</dbReference>